<proteinExistence type="predicted"/>
<dbReference type="Proteomes" id="UP001152795">
    <property type="component" value="Unassembled WGS sequence"/>
</dbReference>
<keyword evidence="3" id="KW-1185">Reference proteome</keyword>
<organism evidence="2 3">
    <name type="scientific">Paramuricea clavata</name>
    <name type="common">Red gorgonian</name>
    <name type="synonym">Violescent sea-whip</name>
    <dbReference type="NCBI Taxonomy" id="317549"/>
    <lineage>
        <taxon>Eukaryota</taxon>
        <taxon>Metazoa</taxon>
        <taxon>Cnidaria</taxon>
        <taxon>Anthozoa</taxon>
        <taxon>Octocorallia</taxon>
        <taxon>Malacalcyonacea</taxon>
        <taxon>Plexauridae</taxon>
        <taxon>Paramuricea</taxon>
    </lineage>
</organism>
<sequence length="314" mass="36110">MIDGESVFSESDSEQIEDHDEEFTQWCENGKKRIQAEHPNIGRDIEEFVKSKRVGADAWRRTGVLTFDGARSRGKKVTYKSIQCHLQEKRARKGFAVKLNVDAHWSSAFYKGIEFIQLKDGKDKVLLNRDDQAGFRLDITFTHKQGKCIILESQPSLTTRTDFVNKYPSLLQTTSYLFLDSETTEKACVGIVKPHFTYDKTPTQYYIDLNMLETKLPNYLIEKPMDCIRVDGAGDEGRAHVEVQFLWTERHLLKQKICTIVTTRNSGGSYLNPVELMNGCIAKAHAVVIPMLVAWIQISSHRMWTWLRRSTLIE</sequence>
<reference evidence="2" key="1">
    <citation type="submission" date="2020-04" db="EMBL/GenBank/DDBJ databases">
        <authorList>
            <person name="Alioto T."/>
            <person name="Alioto T."/>
            <person name="Gomez Garrido J."/>
        </authorList>
    </citation>
    <scope>NUCLEOTIDE SEQUENCE</scope>
    <source>
        <strain evidence="2">A484AB</strain>
    </source>
</reference>
<accession>A0A7D9EL65</accession>
<name>A0A7D9EL65_PARCT</name>
<feature type="region of interest" description="Disordered" evidence="1">
    <location>
        <begin position="1"/>
        <end position="21"/>
    </location>
</feature>
<gene>
    <name evidence="2" type="ORF">PACLA_8A015795</name>
</gene>
<evidence type="ECO:0000256" key="1">
    <source>
        <dbReference type="SAM" id="MobiDB-lite"/>
    </source>
</evidence>
<feature type="compositionally biased region" description="Acidic residues" evidence="1">
    <location>
        <begin position="11"/>
        <end position="21"/>
    </location>
</feature>
<comment type="caution">
    <text evidence="2">The sequence shown here is derived from an EMBL/GenBank/DDBJ whole genome shotgun (WGS) entry which is preliminary data.</text>
</comment>
<dbReference type="AlphaFoldDB" id="A0A7D9EL65"/>
<evidence type="ECO:0000313" key="2">
    <source>
        <dbReference type="EMBL" id="CAB4010628.1"/>
    </source>
</evidence>
<dbReference type="EMBL" id="CACRXK020006853">
    <property type="protein sequence ID" value="CAB4010628.1"/>
    <property type="molecule type" value="Genomic_DNA"/>
</dbReference>
<evidence type="ECO:0000313" key="3">
    <source>
        <dbReference type="Proteomes" id="UP001152795"/>
    </source>
</evidence>
<protein>
    <submittedName>
        <fullName evidence="2">Uncharacterized protein</fullName>
    </submittedName>
</protein>
<dbReference type="OrthoDB" id="5972848at2759"/>